<dbReference type="EMBL" id="JAPTSV010000004">
    <property type="protein sequence ID" value="KAJ1528653.1"/>
    <property type="molecule type" value="Genomic_DNA"/>
</dbReference>
<organism evidence="1 2">
    <name type="scientific">Megalurothrips usitatus</name>
    <name type="common">bean blossom thrips</name>
    <dbReference type="NCBI Taxonomy" id="439358"/>
    <lineage>
        <taxon>Eukaryota</taxon>
        <taxon>Metazoa</taxon>
        <taxon>Ecdysozoa</taxon>
        <taxon>Arthropoda</taxon>
        <taxon>Hexapoda</taxon>
        <taxon>Insecta</taxon>
        <taxon>Pterygota</taxon>
        <taxon>Neoptera</taxon>
        <taxon>Paraneoptera</taxon>
        <taxon>Thysanoptera</taxon>
        <taxon>Terebrantia</taxon>
        <taxon>Thripoidea</taxon>
        <taxon>Thripidae</taxon>
        <taxon>Megalurothrips</taxon>
    </lineage>
</organism>
<dbReference type="Proteomes" id="UP001075354">
    <property type="component" value="Chromosome 4"/>
</dbReference>
<proteinExistence type="predicted"/>
<dbReference type="Gene3D" id="3.90.280.10">
    <property type="entry name" value="PEBP-like"/>
    <property type="match status" value="1"/>
</dbReference>
<keyword evidence="2" id="KW-1185">Reference proteome</keyword>
<dbReference type="AlphaFoldDB" id="A0AAV7XU88"/>
<sequence length="222" mass="23460">MSPSHLVPGYHAPALGTPLELPFTFGSPYAAPGVVSLWTGLQCLALVQGGGGAPSTACRAGAGLTLTSADGNAIVDSFTCSKQLNKTDLEGEPSVRYSLPDLDRGYTLVIVDPDKTGLRFGEFQLLNIKSNIPEKELYLGKVESAETVAAWMPPAVPAAPEGSVGPNLHRVQLYLFEQTAAKVNLTAPADRNIFHLNNWLQMRENSGHLCGPIAGLQVVVGP</sequence>
<comment type="caution">
    <text evidence="1">The sequence shown here is derived from an EMBL/GenBank/DDBJ whole genome shotgun (WGS) entry which is preliminary data.</text>
</comment>
<dbReference type="SUPFAM" id="SSF49777">
    <property type="entry name" value="PEBP-like"/>
    <property type="match status" value="1"/>
</dbReference>
<evidence type="ECO:0000313" key="1">
    <source>
        <dbReference type="EMBL" id="KAJ1528653.1"/>
    </source>
</evidence>
<dbReference type="InterPro" id="IPR036610">
    <property type="entry name" value="PEBP-like_sf"/>
</dbReference>
<gene>
    <name evidence="1" type="ORF">ONE63_007048</name>
</gene>
<evidence type="ECO:0000313" key="2">
    <source>
        <dbReference type="Proteomes" id="UP001075354"/>
    </source>
</evidence>
<accession>A0AAV7XU88</accession>
<name>A0AAV7XU88_9NEOP</name>
<protein>
    <submittedName>
        <fullName evidence="1">Uncharacterized protein</fullName>
    </submittedName>
</protein>
<reference evidence="1" key="1">
    <citation type="submission" date="2022-12" db="EMBL/GenBank/DDBJ databases">
        <title>Chromosome-level genome assembly of the bean flower thrips Megalurothrips usitatus.</title>
        <authorList>
            <person name="Ma L."/>
            <person name="Liu Q."/>
            <person name="Li H."/>
            <person name="Cai W."/>
        </authorList>
    </citation>
    <scope>NUCLEOTIDE SEQUENCE</scope>
    <source>
        <strain evidence="1">Cailab_2022a</strain>
    </source>
</reference>